<dbReference type="GO" id="GO:0009424">
    <property type="term" value="C:bacterial-type flagellum hook"/>
    <property type="evidence" value="ECO:0007669"/>
    <property type="project" value="TreeGrafter"/>
</dbReference>
<dbReference type="InterPro" id="IPR001444">
    <property type="entry name" value="Flag_bb_rod_N"/>
</dbReference>
<dbReference type="Pfam" id="PF22692">
    <property type="entry name" value="LlgE_F_G_D1"/>
    <property type="match status" value="1"/>
</dbReference>
<dbReference type="GO" id="GO:0005829">
    <property type="term" value="C:cytosol"/>
    <property type="evidence" value="ECO:0007669"/>
    <property type="project" value="TreeGrafter"/>
</dbReference>
<organism evidence="8 9">
    <name type="scientific">Roseburia intestinalis</name>
    <dbReference type="NCBI Taxonomy" id="166486"/>
    <lineage>
        <taxon>Bacteria</taxon>
        <taxon>Bacillati</taxon>
        <taxon>Bacillota</taxon>
        <taxon>Clostridia</taxon>
        <taxon>Lachnospirales</taxon>
        <taxon>Lachnospiraceae</taxon>
        <taxon>Roseburia</taxon>
    </lineage>
</organism>
<dbReference type="EMBL" id="QSHO01000001">
    <property type="protein sequence ID" value="RHC20965.1"/>
    <property type="molecule type" value="Genomic_DNA"/>
</dbReference>
<dbReference type="GO" id="GO:0071978">
    <property type="term" value="P:bacterial-type flagellum-dependent swarming motility"/>
    <property type="evidence" value="ECO:0007669"/>
    <property type="project" value="TreeGrafter"/>
</dbReference>
<dbReference type="InterPro" id="IPR010930">
    <property type="entry name" value="Flg_bb/hook_C_dom"/>
</dbReference>
<sequence>MMRSMYSAVSGLKTHQTKMDVIGNNIANVNTVAFKSSSVVFQDVLYQMTSNASGANAATGTGGVNAKQIGLGVTTGATNLSITTSGAAETTGRAFDIRLSDQSTTNFFVVNNGSENLFTRAGSFYVDGAGNLCMTSTGYTVMGWQVDPTTGNIKKDTVSALRVMQTSNLTSAPEATTQANVSGIIDKNDKDVLSDNGLIKTLTFFDNLGYSYTARFAMKSTGTDGKYTVELEKILNSDGTTFYDASTQQTSDGKTVNVEDIFGKKETNITLGTYKQVQSGYFLNTDGKIYVGSSAVASKLLTYDDASKSFKCKDGSGPYSLKQVYGISDAMQSKINPPTGTTATVTATVNAGTGVLTLTGDVTDYEIAFSTKDGTFSGVGERDTYNADGSVNKAGSKANTVTLNMSKLGNNPTQFDDITIDFSGLKDANNGGKSTAVMSTGSIDDGVTGKGKKLGAMIGISIDNNGLIKGTYDNGNTEILGQIAVAQFANASGLEKVGENCYRTTLNSGEFDGIGVEISADGSSMTSGELEMSNVDLSTEFTQMIITQRGFQANSRIITTSDTLLEELVNLKR</sequence>
<dbReference type="PANTHER" id="PTHR30435">
    <property type="entry name" value="FLAGELLAR PROTEIN"/>
    <property type="match status" value="1"/>
</dbReference>
<evidence type="ECO:0000259" key="6">
    <source>
        <dbReference type="Pfam" id="PF06429"/>
    </source>
</evidence>
<accession>A0A3R6FCL1</accession>
<evidence type="ECO:0000259" key="5">
    <source>
        <dbReference type="Pfam" id="PF00460"/>
    </source>
</evidence>
<gene>
    <name evidence="8" type="ORF">DW856_01790</name>
</gene>
<feature type="domain" description="Flagellar basal-body/hook protein C-terminal" evidence="6">
    <location>
        <begin position="527"/>
        <end position="571"/>
    </location>
</feature>
<feature type="domain" description="Flagellar basal body rod protein N-terminal" evidence="5">
    <location>
        <begin position="5"/>
        <end position="35"/>
    </location>
</feature>
<dbReference type="Pfam" id="PF00460">
    <property type="entry name" value="Flg_bb_rod"/>
    <property type="match status" value="1"/>
</dbReference>
<name>A0A3R6FCL1_9FIRM</name>
<evidence type="ECO:0000256" key="2">
    <source>
        <dbReference type="ARBA" id="ARBA00009677"/>
    </source>
</evidence>
<reference evidence="8 9" key="1">
    <citation type="submission" date="2018-08" db="EMBL/GenBank/DDBJ databases">
        <title>A genome reference for cultivated species of the human gut microbiota.</title>
        <authorList>
            <person name="Zou Y."/>
            <person name="Xue W."/>
            <person name="Luo G."/>
        </authorList>
    </citation>
    <scope>NUCLEOTIDE SEQUENCE [LARGE SCALE GENOMIC DNA]</scope>
    <source>
        <strain evidence="8 9">AM37-1AC</strain>
    </source>
</reference>
<evidence type="ECO:0000259" key="7">
    <source>
        <dbReference type="Pfam" id="PF22692"/>
    </source>
</evidence>
<evidence type="ECO:0000256" key="4">
    <source>
        <dbReference type="RuleBase" id="RU362116"/>
    </source>
</evidence>
<evidence type="ECO:0000256" key="1">
    <source>
        <dbReference type="ARBA" id="ARBA00004117"/>
    </source>
</evidence>
<evidence type="ECO:0000256" key="3">
    <source>
        <dbReference type="ARBA" id="ARBA00023143"/>
    </source>
</evidence>
<evidence type="ECO:0000313" key="8">
    <source>
        <dbReference type="EMBL" id="RHC20965.1"/>
    </source>
</evidence>
<dbReference type="InterPro" id="IPR053967">
    <property type="entry name" value="LlgE_F_G-like_D1"/>
</dbReference>
<comment type="caution">
    <text evidence="8">The sequence shown here is derived from an EMBL/GenBank/DDBJ whole genome shotgun (WGS) entry which is preliminary data.</text>
</comment>
<keyword evidence="3 4" id="KW-0975">Bacterial flagellum</keyword>
<comment type="function">
    <text evidence="4">A flexible structure which links the flagellar filament to the drive apparatus in the basal body.</text>
</comment>
<comment type="similarity">
    <text evidence="2 4">Belongs to the flagella basal body rod proteins family.</text>
</comment>
<dbReference type="InterPro" id="IPR037925">
    <property type="entry name" value="FlgE/F/G-like"/>
</dbReference>
<dbReference type="GO" id="GO:0009425">
    <property type="term" value="C:bacterial-type flagellum basal body"/>
    <property type="evidence" value="ECO:0007669"/>
    <property type="project" value="UniProtKB-SubCell"/>
</dbReference>
<evidence type="ECO:0000313" key="9">
    <source>
        <dbReference type="Proteomes" id="UP000283513"/>
    </source>
</evidence>
<comment type="subcellular location">
    <subcellularLocation>
        <location evidence="1 4">Bacterial flagellum basal body</location>
    </subcellularLocation>
</comment>
<dbReference type="InterPro" id="IPR020013">
    <property type="entry name" value="Flagellar_FlgE/F/G"/>
</dbReference>
<dbReference type="InterPro" id="IPR019776">
    <property type="entry name" value="Flagellar_basal_body_rod_CS"/>
</dbReference>
<dbReference type="SUPFAM" id="SSF117143">
    <property type="entry name" value="Flagellar hook protein flgE"/>
    <property type="match status" value="1"/>
</dbReference>
<protein>
    <recommendedName>
        <fullName evidence="4">Flagellar hook protein FlgE</fullName>
    </recommendedName>
</protein>
<keyword evidence="8" id="KW-0969">Cilium</keyword>
<dbReference type="PROSITE" id="PS00588">
    <property type="entry name" value="FLAGELLA_BB_ROD"/>
    <property type="match status" value="1"/>
</dbReference>
<dbReference type="Pfam" id="PF06429">
    <property type="entry name" value="Flg_bbr_C"/>
    <property type="match status" value="1"/>
</dbReference>
<keyword evidence="8" id="KW-0282">Flagellum</keyword>
<dbReference type="RefSeq" id="WP_118597025.1">
    <property type="nucleotide sequence ID" value="NZ_QSHO01000001.1"/>
</dbReference>
<keyword evidence="8" id="KW-0966">Cell projection</keyword>
<dbReference type="AlphaFoldDB" id="A0A3R6FCL1"/>
<dbReference type="NCBIfam" id="TIGR03506">
    <property type="entry name" value="FlgEFG_subfam"/>
    <property type="match status" value="2"/>
</dbReference>
<feature type="domain" description="Flagellar hook protein FlgE/F/G-like D1" evidence="7">
    <location>
        <begin position="107"/>
        <end position="150"/>
    </location>
</feature>
<dbReference type="PANTHER" id="PTHR30435:SF1">
    <property type="entry name" value="FLAGELLAR HOOK PROTEIN FLGE"/>
    <property type="match status" value="1"/>
</dbReference>
<dbReference type="Proteomes" id="UP000283513">
    <property type="component" value="Unassembled WGS sequence"/>
</dbReference>
<proteinExistence type="inferred from homology"/>